<gene>
    <name evidence="2" type="ORF">MIN45_P2079</name>
</gene>
<proteinExistence type="predicted"/>
<dbReference type="Proteomes" id="UP001321450">
    <property type="component" value="Chromosome"/>
</dbReference>
<accession>A0AAU9CJV3</accession>
<dbReference type="RefSeq" id="WP_286292156.1">
    <property type="nucleotide sequence ID" value="NZ_AP024718.1"/>
</dbReference>
<evidence type="ECO:0008006" key="4">
    <source>
        <dbReference type="Google" id="ProtNLM"/>
    </source>
</evidence>
<evidence type="ECO:0000313" key="2">
    <source>
        <dbReference type="EMBL" id="BCX89706.1"/>
    </source>
</evidence>
<dbReference type="Gene3D" id="3.40.50.450">
    <property type="match status" value="1"/>
</dbReference>
<protein>
    <recommendedName>
        <fullName evidence="4">Molybdenum carrier</fullName>
    </recommendedName>
</protein>
<feature type="region of interest" description="Disordered" evidence="1">
    <location>
        <begin position="46"/>
        <end position="65"/>
    </location>
</feature>
<organism evidence="2 3">
    <name type="scientific">Methylomarinovum tepidoasis</name>
    <dbReference type="NCBI Taxonomy" id="2840183"/>
    <lineage>
        <taxon>Bacteria</taxon>
        <taxon>Pseudomonadati</taxon>
        <taxon>Pseudomonadota</taxon>
        <taxon>Gammaproteobacteria</taxon>
        <taxon>Methylococcales</taxon>
        <taxon>Methylothermaceae</taxon>
        <taxon>Methylomarinovum</taxon>
    </lineage>
</organism>
<evidence type="ECO:0000313" key="3">
    <source>
        <dbReference type="Proteomes" id="UP001321450"/>
    </source>
</evidence>
<dbReference type="InterPro" id="IPR024755">
    <property type="entry name" value="cpYpsA"/>
</dbReference>
<dbReference type="AlphaFoldDB" id="A0AAU9CJV3"/>
<reference evidence="3" key="1">
    <citation type="journal article" date="2024" name="Int. J. Syst. Evol. Microbiol.">
        <title>Methylomarinovum tepidoasis sp. nov., a moderately thermophilic methanotroph of the family Methylothermaceae isolated from a deep-sea hydrothermal field.</title>
        <authorList>
            <person name="Hirayama H."/>
            <person name="Takaki Y."/>
            <person name="Abe M."/>
            <person name="Miyazaki M."/>
            <person name="Uematsu K."/>
            <person name="Matsui Y."/>
            <person name="Takai K."/>
        </authorList>
    </citation>
    <scope>NUCLEOTIDE SEQUENCE [LARGE SCALE GENOMIC DNA]</scope>
    <source>
        <strain evidence="3">IN45</strain>
    </source>
</reference>
<evidence type="ECO:0000256" key="1">
    <source>
        <dbReference type="SAM" id="MobiDB-lite"/>
    </source>
</evidence>
<name>A0AAU9CJV3_9GAMM</name>
<dbReference type="Pfam" id="PF12694">
    <property type="entry name" value="cpYpsA"/>
    <property type="match status" value="1"/>
</dbReference>
<dbReference type="EMBL" id="AP024718">
    <property type="protein sequence ID" value="BCX89706.1"/>
    <property type="molecule type" value="Genomic_DNA"/>
</dbReference>
<sequence>MIVSELRKVVSGGQTGVDRAALDTALERGIACDGWCPQGRLAEDGPLPPRYPLTELPGGGSRRTRANVADSDATLIVYFEELRGGTLETLRDCLTLDKPFKLIDAALVPAARAAEAVARFLGRHRIEVLNVAGPRASQWCGGYAYARELLIRLLAGQRTP</sequence>
<dbReference type="KEGG" id="meiy:MIN45_P2079"/>
<keyword evidence="3" id="KW-1185">Reference proteome</keyword>
<dbReference type="SUPFAM" id="SSF102405">
    <property type="entry name" value="MCP/YpsA-like"/>
    <property type="match status" value="1"/>
</dbReference>